<dbReference type="InterPro" id="IPR047187">
    <property type="entry name" value="SF1_C_Upf1"/>
</dbReference>
<dbReference type="Pfam" id="PF00004">
    <property type="entry name" value="AAA"/>
    <property type="match status" value="3"/>
</dbReference>
<dbReference type="Pfam" id="PF13087">
    <property type="entry name" value="AAA_12"/>
    <property type="match status" value="1"/>
</dbReference>
<dbReference type="FunFam" id="1.10.8.60:FF:000159">
    <property type="entry name" value="p-loop containing nucleoside triphosphate hydrolase protein"/>
    <property type="match status" value="1"/>
</dbReference>
<dbReference type="CDD" id="cd00009">
    <property type="entry name" value="AAA"/>
    <property type="match status" value="3"/>
</dbReference>
<dbReference type="PANTHER" id="PTHR43392:SF2">
    <property type="entry name" value="AAA-TYPE ATPASE FAMILY PROTEIN _ ANKYRIN REPEAT FAMILY PROTEIN"/>
    <property type="match status" value="1"/>
</dbReference>
<dbReference type="Gene3D" id="3.40.50.300">
    <property type="entry name" value="P-loop containing nucleotide triphosphate hydrolases"/>
    <property type="match status" value="6"/>
</dbReference>
<dbReference type="InterPro" id="IPR003959">
    <property type="entry name" value="ATPase_AAA_core"/>
</dbReference>
<evidence type="ECO:0000313" key="9">
    <source>
        <dbReference type="Proteomes" id="UP000813461"/>
    </source>
</evidence>
<sequence length="2326" mass="259468">MADHEAKAKRVAGLTKLFNGVIFGHRELKSAADGNRFLEALCAQEDVSKVVENLVAAPEALAAVAKSFRFSADTTFMNGPAASVLLRLSDPSVKQLYAGQFLHRVLEHITQPPTFWNTLVEAHNARVLTPAGTHAFAWLLLELLQSRSENSPDVRDVAQRVTKNESLIECDALEVRNLGQKIKHVLASTSADSAEGPGGRHDNDFANFRNIKILPTPDEFASTEDPFYRRAHDVQACEVASRGLMHLDNQFRLLREDLLGELRSDFQIATDQKKGRRKTVLKDLKLLDIDCGMARKRKPCSLKMQCSSDIPQLSHLKDAATRKKYVTENKNLLKHQSLGCLISSGKIVAFATVERNEDLLAEIPSVVVLRVADPGSFSKVLKTCKLGQNLDFVQVDTAVFAYDPVLKCLQSMTELPLEEQILNLSPGSGEVLSGIQPGHIINAIREHWERGLQDIIGTKAPVQLDLPQVESLLVGLAKRLSLIQGPPGTGKSFVGALIAKILHDHTSENMLVLSYTNHALDQMIVDVQNIGIPAESIVRLGGKFNASTKSLSMSAQPNDYKMSGQTWAMIQDQKIQAESYYDALHKKLSAFAKSRLNEQALMDYLEFSEDSDYFDAFTLPQSDDQMIIVGKKNKRLAPSYLIQRWLQGQDAGAFKAAAIHDFPTVWQAEPTARLNFRAKWEKDIVEEQVGEISTLAVKYNDCCNRIQQLFHEKDAHVIARKRIVACTTTAAAKYTEDIQKASPGIVLVEEAGEILESHILTALTPTTKQLILIGDHKQLRPKVNNYSLTIERGDGFDLNVSLFERLVLAGVPHTTLQKQHRMRPEISALVRSLTYPELEDAEKTRGRPNLRGFQDNVVFMSHSRPELNANRIADRRDEGAKSSKENAYEADMVLRCVRYLGQQGYGTDDIVILTPYLGQLSLLTKTLAVENDPILNDLDSFELIRAGLLSPASADISKRKIRISTIDNYQGEESDIVIACLTRSNSDGDIGFMSSPQRVNVLLSRARNALIMIGNPDTFMNSRKGQDVWIPLMDDLRKQGHIYDGLPVRCEQHPDRQALLSEKEQFDSVCPDGGCSEPCGKLLSCEIHTCPHRCHQLLDHSKMECKAIITSKCPKNHKITRQCHDKAAAICRKCEAEARALEKRVRRDFKLDEERRAKQQAYAVKLAEIQDEIEHQQRILRDRAEEEDQKNALSQKRQDLKNVKNLAKEPVKVAPAMTQQPQPQTRSASANNISETPSTSPDGSATSNEKVSGQTGTTTDASQQDWENSDARDDWEAQKNMWGAENEALDSLMAMTGLESIKEQFLAIKNKIDTLVRQNVPLTGERFGAALLGNPGTGKTTVARLYAEFLVKVGALPGDHFFESSGSSLANDGVTACKAHIDKILEHGGGVFFIDEAYQLVSGNSFGGKAVLDYLLAEIENLTGKVVFVLAGYHKQMEAFFAHNPGIPSRIPIQMEFQDYNDKELQKIFCQYVNTKYKERMHLEAGMDGLYVRIVARRIGRGRGRDGFGNARDVQNKISHITERQAKRLRKERKAGMVPNDNMWTKEDLIGPEPSAMLNGNPAWLKLQKLIGLASVKQSVQSLLDGIQFNYQRELEEKPLVQYSLNRCFIGSPGTGKTSVAKLYGRILADIGLLSNGEVVVKNPADFVGNVLGGSEANTKAILASTVGKVLIIDEAYMLATGASADPYKVAVIDTIVAEVQSTPGEDRCVLLLGYKDQMEEMFRDVNPGLARRFPLESAFVFEDFDNDEIRCILDLKLKDIGFDATDQAKKVAMDVLQRARNRPNFGNAGEVDIILDQAKSRHQKHMTDGKVKDFDTLEAIDFDPEFDRGERAATNLPALFQDVVGCEDLITQFQGYQVTAANMKAMGMDPREQLPFNFLFKGPPGTGKTTTAQKMGKIFYDMGLLSQAKVIECSATDMIGQYVGHTGPKVQKLLEKAMGKVLFIDEAYRLGEGHFATEAMDELVDCLTKPKFANKLVTILAGYDKDIDRLMSINPGLTSRFPESVIFKHLEPDTSLELLTKVLSDLRKRKKAPLDLSVLEPPSPELHSRVIELFAKLSMLDSWGNARDVKSLAKSMFGTLLSTAVPPVQNLVLTKAIILRTMETTLEERSRRNDAVGTSRFPNQLPTRPVPPPQQAPAEPPNAPKLATKTATKAQPPAAAPHEEVKKQEELLDVDKPEPVEDTEDPIESIFEAKRDPSVSDAVWEQLERDKHAMVAKDREFRRLKEEKQKEEQIIIDMIRAEKAAADEEERRIREQERIAAELERRRKEAILRAIEEEREKEKKRQQELKVLGRCPMGYMWIKQCGGYRCAGGSHWLDDAMVKEY</sequence>
<feature type="region of interest" description="Disordered" evidence="6">
    <location>
        <begin position="2107"/>
        <end position="2183"/>
    </location>
</feature>
<dbReference type="FunFam" id="1.10.8.60:FF:000160">
    <property type="entry name" value="WGS project CABT00000000 data, contig 2.55"/>
    <property type="match status" value="1"/>
</dbReference>
<feature type="coiled-coil region" evidence="5">
    <location>
        <begin position="2215"/>
        <end position="2293"/>
    </location>
</feature>
<protein>
    <submittedName>
        <fullName evidence="8">P-loop containing nucleoside triphosphate hydrolase protein</fullName>
    </submittedName>
</protein>
<feature type="compositionally biased region" description="Low complexity" evidence="6">
    <location>
        <begin position="2145"/>
        <end position="2158"/>
    </location>
</feature>
<gene>
    <name evidence="8" type="ORF">FB567DRAFT_593498</name>
</gene>
<feature type="domain" description="AAA+ ATPase" evidence="7">
    <location>
        <begin position="1325"/>
        <end position="1461"/>
    </location>
</feature>
<dbReference type="FunFam" id="3.40.50.300:FF:000216">
    <property type="entry name" value="Type VII secretion ATPase EccA"/>
    <property type="match status" value="3"/>
</dbReference>
<dbReference type="InterPro" id="IPR041677">
    <property type="entry name" value="DNA2/NAM7_AAA_11"/>
</dbReference>
<keyword evidence="8" id="KW-0378">Hydrolase</keyword>
<dbReference type="CDD" id="cd17936">
    <property type="entry name" value="EEXXEc_NFX1"/>
    <property type="match status" value="1"/>
</dbReference>
<evidence type="ECO:0000259" key="7">
    <source>
        <dbReference type="SMART" id="SM00382"/>
    </source>
</evidence>
<dbReference type="InterPro" id="IPR041679">
    <property type="entry name" value="DNA2/NAM7-like_C"/>
</dbReference>
<feature type="compositionally biased region" description="Polar residues" evidence="6">
    <location>
        <begin position="1226"/>
        <end position="1266"/>
    </location>
</feature>
<feature type="domain" description="AAA+ ATPase" evidence="7">
    <location>
        <begin position="477"/>
        <end position="882"/>
    </location>
</feature>
<evidence type="ECO:0000256" key="1">
    <source>
        <dbReference type="ARBA" id="ARBA00010378"/>
    </source>
</evidence>
<evidence type="ECO:0000256" key="3">
    <source>
        <dbReference type="ARBA" id="ARBA00022806"/>
    </source>
</evidence>
<dbReference type="EMBL" id="JAGMVJ010000011">
    <property type="protein sequence ID" value="KAH7086566.1"/>
    <property type="molecule type" value="Genomic_DNA"/>
</dbReference>
<dbReference type="SUPFAM" id="SSF52540">
    <property type="entry name" value="P-loop containing nucleoside triphosphate hydrolases"/>
    <property type="match status" value="4"/>
</dbReference>
<feature type="domain" description="AAA+ ATPase" evidence="7">
    <location>
        <begin position="1603"/>
        <end position="1746"/>
    </location>
</feature>
<feature type="region of interest" description="Disordered" evidence="6">
    <location>
        <begin position="1184"/>
        <end position="1271"/>
    </location>
</feature>
<dbReference type="CDD" id="cd06008">
    <property type="entry name" value="NF-X1-zinc-finger"/>
    <property type="match status" value="1"/>
</dbReference>
<comment type="caution">
    <text evidence="8">The sequence shown here is derived from an EMBL/GenBank/DDBJ whole genome shotgun (WGS) entry which is preliminary data.</text>
</comment>
<organism evidence="8 9">
    <name type="scientific">Paraphoma chrysanthemicola</name>
    <dbReference type="NCBI Taxonomy" id="798071"/>
    <lineage>
        <taxon>Eukaryota</taxon>
        <taxon>Fungi</taxon>
        <taxon>Dikarya</taxon>
        <taxon>Ascomycota</taxon>
        <taxon>Pezizomycotina</taxon>
        <taxon>Dothideomycetes</taxon>
        <taxon>Pleosporomycetidae</taxon>
        <taxon>Pleosporales</taxon>
        <taxon>Pleosporineae</taxon>
        <taxon>Phaeosphaeriaceae</taxon>
        <taxon>Paraphoma</taxon>
    </lineage>
</organism>
<feature type="compositionally biased region" description="Basic and acidic residues" evidence="6">
    <location>
        <begin position="2162"/>
        <end position="2180"/>
    </location>
</feature>
<dbReference type="InterPro" id="IPR027417">
    <property type="entry name" value="P-loop_NTPase"/>
</dbReference>
<reference evidence="8" key="1">
    <citation type="journal article" date="2021" name="Nat. Commun.">
        <title>Genetic determinants of endophytism in the Arabidopsis root mycobiome.</title>
        <authorList>
            <person name="Mesny F."/>
            <person name="Miyauchi S."/>
            <person name="Thiergart T."/>
            <person name="Pickel B."/>
            <person name="Atanasova L."/>
            <person name="Karlsson M."/>
            <person name="Huettel B."/>
            <person name="Barry K.W."/>
            <person name="Haridas S."/>
            <person name="Chen C."/>
            <person name="Bauer D."/>
            <person name="Andreopoulos W."/>
            <person name="Pangilinan J."/>
            <person name="LaButti K."/>
            <person name="Riley R."/>
            <person name="Lipzen A."/>
            <person name="Clum A."/>
            <person name="Drula E."/>
            <person name="Henrissat B."/>
            <person name="Kohler A."/>
            <person name="Grigoriev I.V."/>
            <person name="Martin F.M."/>
            <person name="Hacquard S."/>
        </authorList>
    </citation>
    <scope>NUCLEOTIDE SEQUENCE</scope>
    <source>
        <strain evidence="8">MPI-SDFR-AT-0120</strain>
    </source>
</reference>
<accession>A0A8K0R335</accession>
<dbReference type="InterPro" id="IPR041627">
    <property type="entry name" value="AAA_lid_6"/>
</dbReference>
<name>A0A8K0R335_9PLEO</name>
<keyword evidence="9" id="KW-1185">Reference proteome</keyword>
<dbReference type="Proteomes" id="UP000813461">
    <property type="component" value="Unassembled WGS sequence"/>
</dbReference>
<dbReference type="OrthoDB" id="2423195at2759"/>
<dbReference type="CDD" id="cd18808">
    <property type="entry name" value="SF1_C_Upf1"/>
    <property type="match status" value="1"/>
</dbReference>
<dbReference type="PRINTS" id="PR00819">
    <property type="entry name" value="CBXCFQXSUPER"/>
</dbReference>
<evidence type="ECO:0000256" key="5">
    <source>
        <dbReference type="SAM" id="Coils"/>
    </source>
</evidence>
<feature type="compositionally biased region" description="Pro residues" evidence="6">
    <location>
        <begin position="2129"/>
        <end position="2144"/>
    </location>
</feature>
<dbReference type="Pfam" id="PF17866">
    <property type="entry name" value="AAA_lid_6"/>
    <property type="match status" value="2"/>
</dbReference>
<dbReference type="InterPro" id="IPR003593">
    <property type="entry name" value="AAA+_ATPase"/>
</dbReference>
<feature type="compositionally biased region" description="Basic and acidic residues" evidence="6">
    <location>
        <begin position="1196"/>
        <end position="1211"/>
    </location>
</feature>
<dbReference type="FunFam" id="3.40.50.300:FF:001660">
    <property type="entry name" value="NF-X1 finger and helicase protein, putative"/>
    <property type="match status" value="1"/>
</dbReference>
<evidence type="ECO:0000313" key="8">
    <source>
        <dbReference type="EMBL" id="KAH7086566.1"/>
    </source>
</evidence>
<keyword evidence="4" id="KW-0067">ATP-binding</keyword>
<dbReference type="GO" id="GO:0005524">
    <property type="term" value="F:ATP binding"/>
    <property type="evidence" value="ECO:0007669"/>
    <property type="project" value="UniProtKB-KW"/>
</dbReference>
<evidence type="ECO:0000256" key="4">
    <source>
        <dbReference type="ARBA" id="ARBA00022840"/>
    </source>
</evidence>
<keyword evidence="5" id="KW-0175">Coiled coil</keyword>
<proteinExistence type="inferred from homology"/>
<dbReference type="Pfam" id="PF13086">
    <property type="entry name" value="AAA_11"/>
    <property type="match status" value="1"/>
</dbReference>
<comment type="similarity">
    <text evidence="1">Belongs to the CbxX/CfxQ family.</text>
</comment>
<feature type="domain" description="AAA+ ATPase" evidence="7">
    <location>
        <begin position="1875"/>
        <end position="2012"/>
    </location>
</feature>
<dbReference type="PANTHER" id="PTHR43392">
    <property type="entry name" value="AAA-TYPE ATPASE FAMILY PROTEIN / ANKYRIN REPEAT FAMILY PROTEIN"/>
    <property type="match status" value="1"/>
</dbReference>
<dbReference type="InterPro" id="IPR050773">
    <property type="entry name" value="CbxX/CfxQ_RuBisCO_ESX"/>
</dbReference>
<keyword evidence="2" id="KW-0547">Nucleotide-binding</keyword>
<keyword evidence="3" id="KW-0347">Helicase</keyword>
<evidence type="ECO:0000256" key="2">
    <source>
        <dbReference type="ARBA" id="ARBA00022741"/>
    </source>
</evidence>
<dbReference type="InterPro" id="IPR000641">
    <property type="entry name" value="CbxX/CfxQ"/>
</dbReference>
<evidence type="ECO:0000256" key="6">
    <source>
        <dbReference type="SAM" id="MobiDB-lite"/>
    </source>
</evidence>
<dbReference type="GO" id="GO:0004386">
    <property type="term" value="F:helicase activity"/>
    <property type="evidence" value="ECO:0007669"/>
    <property type="project" value="InterPro"/>
</dbReference>
<dbReference type="Gene3D" id="1.10.8.60">
    <property type="match status" value="2"/>
</dbReference>
<dbReference type="SMART" id="SM00382">
    <property type="entry name" value="AAA"/>
    <property type="match status" value="4"/>
</dbReference>
<dbReference type="GO" id="GO:0016887">
    <property type="term" value="F:ATP hydrolysis activity"/>
    <property type="evidence" value="ECO:0007669"/>
    <property type="project" value="InterPro"/>
</dbReference>